<name>A0ABW4FPC3_9PSEU</name>
<dbReference type="RefSeq" id="WP_343980710.1">
    <property type="nucleotide sequence ID" value="NZ_BAAAJG010000012.1"/>
</dbReference>
<sequence>MKDDTVRRLEALDEEYMSAADAAGDVRDDLFDDLFADRSALETLHGDAA</sequence>
<dbReference type="EMBL" id="JBHUCP010000017">
    <property type="protein sequence ID" value="MFD1532125.1"/>
    <property type="molecule type" value="Genomic_DNA"/>
</dbReference>
<evidence type="ECO:0000313" key="1">
    <source>
        <dbReference type="EMBL" id="MFD1532125.1"/>
    </source>
</evidence>
<evidence type="ECO:0008006" key="3">
    <source>
        <dbReference type="Google" id="ProtNLM"/>
    </source>
</evidence>
<proteinExistence type="predicted"/>
<organism evidence="1 2">
    <name type="scientific">Pseudonocardia aurantiaca</name>
    <dbReference type="NCBI Taxonomy" id="75290"/>
    <lineage>
        <taxon>Bacteria</taxon>
        <taxon>Bacillati</taxon>
        <taxon>Actinomycetota</taxon>
        <taxon>Actinomycetes</taxon>
        <taxon>Pseudonocardiales</taxon>
        <taxon>Pseudonocardiaceae</taxon>
        <taxon>Pseudonocardia</taxon>
    </lineage>
</organism>
<comment type="caution">
    <text evidence="1">The sequence shown here is derived from an EMBL/GenBank/DDBJ whole genome shotgun (WGS) entry which is preliminary data.</text>
</comment>
<gene>
    <name evidence="1" type="ORF">ACFSCY_22085</name>
</gene>
<protein>
    <recommendedName>
        <fullName evidence="3">DUF4440 domain-containing protein</fullName>
    </recommendedName>
</protein>
<evidence type="ECO:0000313" key="2">
    <source>
        <dbReference type="Proteomes" id="UP001597145"/>
    </source>
</evidence>
<keyword evidence="2" id="KW-1185">Reference proteome</keyword>
<dbReference type="Proteomes" id="UP001597145">
    <property type="component" value="Unassembled WGS sequence"/>
</dbReference>
<accession>A0ABW4FPC3</accession>
<reference evidence="2" key="1">
    <citation type="journal article" date="2019" name="Int. J. Syst. Evol. Microbiol.">
        <title>The Global Catalogue of Microorganisms (GCM) 10K type strain sequencing project: providing services to taxonomists for standard genome sequencing and annotation.</title>
        <authorList>
            <consortium name="The Broad Institute Genomics Platform"/>
            <consortium name="The Broad Institute Genome Sequencing Center for Infectious Disease"/>
            <person name="Wu L."/>
            <person name="Ma J."/>
        </authorList>
    </citation>
    <scope>NUCLEOTIDE SEQUENCE [LARGE SCALE GENOMIC DNA]</scope>
    <source>
        <strain evidence="2">JCM 12165</strain>
    </source>
</reference>